<dbReference type="KEGG" id="afx:JZ786_02380"/>
<dbReference type="EMBL" id="CP071182">
    <property type="protein sequence ID" value="QSO47905.1"/>
    <property type="molecule type" value="Genomic_DNA"/>
</dbReference>
<dbReference type="Pfam" id="PF10704">
    <property type="entry name" value="DUF2508"/>
    <property type="match status" value="1"/>
</dbReference>
<feature type="region of interest" description="Disordered" evidence="1">
    <location>
        <begin position="1"/>
        <end position="28"/>
    </location>
</feature>
<dbReference type="Proteomes" id="UP000663505">
    <property type="component" value="Chromosome"/>
</dbReference>
<dbReference type="RefSeq" id="WP_206657250.1">
    <property type="nucleotide sequence ID" value="NZ_CP071182.1"/>
</dbReference>
<reference evidence="2 3" key="1">
    <citation type="submission" date="2021-02" db="EMBL/GenBank/DDBJ databases">
        <title>Alicyclobacillus curvatus sp. nov. and Alicyclobacillus mengziensis sp. nov., two acidophilic bacteria isolated from acid mine drainage.</title>
        <authorList>
            <person name="Huang Y."/>
        </authorList>
    </citation>
    <scope>NUCLEOTIDE SEQUENCE [LARGE SCALE GENOMIC DNA]</scope>
    <source>
        <strain evidence="2 3">S30H14</strain>
    </source>
</reference>
<feature type="compositionally biased region" description="Low complexity" evidence="1">
    <location>
        <begin position="19"/>
        <end position="28"/>
    </location>
</feature>
<evidence type="ECO:0000313" key="3">
    <source>
        <dbReference type="Proteomes" id="UP000663505"/>
    </source>
</evidence>
<proteinExistence type="predicted"/>
<accession>A0A9X7VZY0</accession>
<keyword evidence="3" id="KW-1185">Reference proteome</keyword>
<evidence type="ECO:0000256" key="1">
    <source>
        <dbReference type="SAM" id="MobiDB-lite"/>
    </source>
</evidence>
<dbReference type="InterPro" id="IPR019644">
    <property type="entry name" value="DUF2508"/>
</dbReference>
<sequence length="109" mass="12537">MTEAESTTQEQVDAMALSGTTGDTLDTTEGTLLTEDDIDDFIAALQKSRRELYIARQQFENVIDPRLIDHVVFRLGAAERHFSYLLQLAKQLNISVKGIRWDWTEDERY</sequence>
<evidence type="ECO:0000313" key="2">
    <source>
        <dbReference type="EMBL" id="QSO47905.1"/>
    </source>
</evidence>
<organism evidence="2 3">
    <name type="scientific">Alicyclobacillus mengziensis</name>
    <dbReference type="NCBI Taxonomy" id="2931921"/>
    <lineage>
        <taxon>Bacteria</taxon>
        <taxon>Bacillati</taxon>
        <taxon>Bacillota</taxon>
        <taxon>Bacilli</taxon>
        <taxon>Bacillales</taxon>
        <taxon>Alicyclobacillaceae</taxon>
        <taxon>Alicyclobacillus</taxon>
    </lineage>
</organism>
<dbReference type="AlphaFoldDB" id="A0A9X7VZY0"/>
<protein>
    <submittedName>
        <fullName evidence="2">YaaL family protein</fullName>
    </submittedName>
</protein>
<name>A0A9X7VZY0_9BACL</name>
<feature type="compositionally biased region" description="Polar residues" evidence="1">
    <location>
        <begin position="1"/>
        <end position="11"/>
    </location>
</feature>
<gene>
    <name evidence="2" type="ORF">JZ786_02380</name>
</gene>